<dbReference type="Gene3D" id="1.10.1410.40">
    <property type="match status" value="1"/>
</dbReference>
<evidence type="ECO:0000313" key="9">
    <source>
        <dbReference type="Proteomes" id="UP000648918"/>
    </source>
</evidence>
<organism evidence="8 9">
    <name type="scientific">Halcyon senegalensis</name>
    <dbReference type="NCBI Taxonomy" id="342381"/>
    <lineage>
        <taxon>Eukaryota</taxon>
        <taxon>Metazoa</taxon>
        <taxon>Chordata</taxon>
        <taxon>Craniata</taxon>
        <taxon>Vertebrata</taxon>
        <taxon>Euteleostomi</taxon>
        <taxon>Archelosauria</taxon>
        <taxon>Archosauria</taxon>
        <taxon>Dinosauria</taxon>
        <taxon>Saurischia</taxon>
        <taxon>Theropoda</taxon>
        <taxon>Coelurosauria</taxon>
        <taxon>Aves</taxon>
        <taxon>Neognathae</taxon>
        <taxon>Neoaves</taxon>
        <taxon>Telluraves</taxon>
        <taxon>Coraciimorphae</taxon>
        <taxon>Coraciiformes</taxon>
        <taxon>Alcedinidae</taxon>
        <taxon>Halcyon</taxon>
    </lineage>
</organism>
<comment type="subcellular location">
    <subcellularLocation>
        <location evidence="1">Membrane</location>
        <topology evidence="1">Single-pass type I membrane protein</topology>
    </subcellularLocation>
</comment>
<dbReference type="PRINTS" id="PR02107">
    <property type="entry name" value="INOS145TPRIP"/>
</dbReference>
<keyword evidence="6" id="KW-0472">Membrane</keyword>
<dbReference type="InterPro" id="IPR026250">
    <property type="entry name" value="ITPRIP-like"/>
</dbReference>
<name>A0A851YH92_9AVES</name>
<feature type="non-terminal residue" evidence="8">
    <location>
        <position position="387"/>
    </location>
</feature>
<gene>
    <name evidence="8" type="primary">Itpripl1_0</name>
    <name evidence="8" type="ORF">HALSEN_R12013</name>
</gene>
<evidence type="ECO:0000256" key="2">
    <source>
        <dbReference type="ARBA" id="ARBA00005554"/>
    </source>
</evidence>
<reference evidence="8" key="1">
    <citation type="submission" date="2019-09" db="EMBL/GenBank/DDBJ databases">
        <title>Bird 10,000 Genomes (B10K) Project - Family phase.</title>
        <authorList>
            <person name="Zhang G."/>
        </authorList>
    </citation>
    <scope>NUCLEOTIDE SEQUENCE</scope>
    <source>
        <strain evidence="8">B10K-DU-024-03</strain>
        <tissue evidence="8">Muscle</tissue>
    </source>
</reference>
<dbReference type="InterPro" id="IPR046906">
    <property type="entry name" value="Mab-21_HhH/H2TH-like"/>
</dbReference>
<keyword evidence="5" id="KW-1133">Transmembrane helix</keyword>
<evidence type="ECO:0000256" key="6">
    <source>
        <dbReference type="ARBA" id="ARBA00023136"/>
    </source>
</evidence>
<sequence length="387" mass="44889">VEEEEERQRDRGSAAEGLDISRDLERIFPRCIKWPLQRLAKRSRKVEELGSEVLRVFQVFVTQSFFPVPQAAIVVGSAFEGWSPQEDEAVYCLLVPLKPPPGHTFHLELDNTRENSERNFWIHVQQECTCTSEQREEEENMLCFLHHPKKDLRRNQAPSLLDTLCTKTYLDVHKTAHWFQRFVRGAFMLLPQTHHYNMKVLPSNRLCKLLLTTFSGKTLPVEIIFGVQQGDSDVFVVSQTTEATFPPSTVWSESFAVAEVKLFRHMATQGPRGSYHLKCLHLCTRILVGTAFSTYILKTVVMHLLTTTAPSAWCRRDFLPRLEDIMRHLHHCLQDKRLDHFFLGNKNMPREINLPPGFQTAEPINLFKHLVQDPYAHEKALCEFREL</sequence>
<evidence type="ECO:0000256" key="5">
    <source>
        <dbReference type="ARBA" id="ARBA00022989"/>
    </source>
</evidence>
<dbReference type="Pfam" id="PF20266">
    <property type="entry name" value="Mab-21_C"/>
    <property type="match status" value="1"/>
</dbReference>
<evidence type="ECO:0000256" key="3">
    <source>
        <dbReference type="ARBA" id="ARBA00022692"/>
    </source>
</evidence>
<feature type="domain" description="Mab-21-like HhH/H2TH-like" evidence="7">
    <location>
        <begin position="291"/>
        <end position="350"/>
    </location>
</feature>
<dbReference type="OrthoDB" id="9034619at2759"/>
<dbReference type="PANTHER" id="PTHR10656">
    <property type="entry name" value="CELL FATE DETERMINING PROTEIN MAB21-RELATED"/>
    <property type="match status" value="1"/>
</dbReference>
<dbReference type="InterPro" id="IPR024810">
    <property type="entry name" value="MAB21L/cGLR"/>
</dbReference>
<dbReference type="PANTHER" id="PTHR10656:SF40">
    <property type="entry name" value="INOSITOL 1,4,5-TRISPHOSPHATE RECEPTOR-INTERACTING PROTEIN-LIKE 1"/>
    <property type="match status" value="1"/>
</dbReference>
<dbReference type="GO" id="GO:0016020">
    <property type="term" value="C:membrane"/>
    <property type="evidence" value="ECO:0007669"/>
    <property type="project" value="UniProtKB-SubCell"/>
</dbReference>
<evidence type="ECO:0000256" key="1">
    <source>
        <dbReference type="ARBA" id="ARBA00004479"/>
    </source>
</evidence>
<keyword evidence="3" id="KW-0812">Transmembrane</keyword>
<evidence type="ECO:0000259" key="7">
    <source>
        <dbReference type="Pfam" id="PF20266"/>
    </source>
</evidence>
<dbReference type="SMART" id="SM01265">
    <property type="entry name" value="Mab-21"/>
    <property type="match status" value="1"/>
</dbReference>
<comment type="similarity">
    <text evidence="2">Belongs to the ITPRIP family.</text>
</comment>
<proteinExistence type="inferred from homology"/>
<accession>A0A851YH92</accession>
<evidence type="ECO:0000256" key="4">
    <source>
        <dbReference type="ARBA" id="ARBA00022729"/>
    </source>
</evidence>
<dbReference type="Proteomes" id="UP000648918">
    <property type="component" value="Unassembled WGS sequence"/>
</dbReference>
<dbReference type="EMBL" id="WBNJ01000013">
    <property type="protein sequence ID" value="NXD75952.1"/>
    <property type="molecule type" value="Genomic_DNA"/>
</dbReference>
<protein>
    <submittedName>
        <fullName evidence="8">IPIL1 protein</fullName>
    </submittedName>
</protein>
<evidence type="ECO:0000313" key="8">
    <source>
        <dbReference type="EMBL" id="NXD75952.1"/>
    </source>
</evidence>
<comment type="caution">
    <text evidence="8">The sequence shown here is derived from an EMBL/GenBank/DDBJ whole genome shotgun (WGS) entry which is preliminary data.</text>
</comment>
<keyword evidence="4" id="KW-0732">Signal</keyword>
<dbReference type="AlphaFoldDB" id="A0A851YH92"/>
<keyword evidence="9" id="KW-1185">Reference proteome</keyword>
<feature type="non-terminal residue" evidence="8">
    <location>
        <position position="1"/>
    </location>
</feature>